<dbReference type="EMBL" id="CP023401">
    <property type="protein sequence ID" value="ATC37263.1"/>
    <property type="molecule type" value="Genomic_DNA"/>
</dbReference>
<reference evidence="1 2" key="1">
    <citation type="submission" date="2017-09" db="EMBL/GenBank/DDBJ databases">
        <title>Complete circularized genomes of four mosquito-derived Elizabethkingia anophelis isolates.</title>
        <authorList>
            <person name="Nicholson A.C."/>
            <person name="Xu J."/>
        </authorList>
    </citation>
    <scope>NUCLEOTIDE SEQUENCE [LARGE SCALE GENOMIC DNA]</scope>
    <source>
        <strain evidence="1 2">R26</strain>
    </source>
</reference>
<name>A0ABM6MWJ1_9FLAO</name>
<keyword evidence="2" id="KW-1185">Reference proteome</keyword>
<dbReference type="GeneID" id="56685592"/>
<evidence type="ECO:0000313" key="2">
    <source>
        <dbReference type="Proteomes" id="UP000190057"/>
    </source>
</evidence>
<evidence type="ECO:0000313" key="1">
    <source>
        <dbReference type="EMBL" id="ATC37263.1"/>
    </source>
</evidence>
<accession>A0ABM6MWJ1</accession>
<dbReference type="RefSeq" id="WP_009084892.1">
    <property type="nucleotide sequence ID" value="NZ_ANIW01000066.1"/>
</dbReference>
<gene>
    <name evidence="1" type="ORF">BAZ09_013965</name>
</gene>
<proteinExistence type="predicted"/>
<organism evidence="1 2">
    <name type="scientific">Elizabethkingia anophelis R26</name>
    <dbReference type="NCBI Taxonomy" id="1246994"/>
    <lineage>
        <taxon>Bacteria</taxon>
        <taxon>Pseudomonadati</taxon>
        <taxon>Bacteroidota</taxon>
        <taxon>Flavobacteriia</taxon>
        <taxon>Flavobacteriales</taxon>
        <taxon>Weeksellaceae</taxon>
        <taxon>Elizabethkingia</taxon>
    </lineage>
</organism>
<dbReference type="Proteomes" id="UP000190057">
    <property type="component" value="Chromosome"/>
</dbReference>
<protein>
    <submittedName>
        <fullName evidence="1">Uncharacterized protein</fullName>
    </submittedName>
</protein>
<sequence>MRYSKDETKALAHSIGRADCLIDINTMISKEGFGGIIPFFVKSEVILDMDCVEGKLASQEKRASNKSMDSAFVVSNGKTEILLVEFRFNYVKMKNLDKKELFGKVNGSKNALRSSTLIIQDRYFFIFDKNLKEQAKRRFRNMVPSMPNNYIATDLSDLKSLYF</sequence>